<dbReference type="EMBL" id="MW291017">
    <property type="protein sequence ID" value="QPL14137.1"/>
    <property type="molecule type" value="Genomic_DNA"/>
</dbReference>
<dbReference type="Proteomes" id="UP000595090">
    <property type="component" value="Segment"/>
</dbReference>
<keyword evidence="2" id="KW-1185">Reference proteome</keyword>
<evidence type="ECO:0000313" key="2">
    <source>
        <dbReference type="Proteomes" id="UP000595090"/>
    </source>
</evidence>
<gene>
    <name evidence="1" type="primary">108</name>
    <name evidence="1" type="ORF">SEA_TURKISHDELIGHT_108</name>
</gene>
<name>A0A7T0Q4H2_9CAUD</name>
<dbReference type="GeneID" id="80020394"/>
<organism evidence="1 2">
    <name type="scientific">Streptomyces phage TurkishDelight</name>
    <dbReference type="NCBI Taxonomy" id="2793708"/>
    <lineage>
        <taxon>Viruses</taxon>
        <taxon>Duplodnaviria</taxon>
        <taxon>Heunggongvirae</taxon>
        <taxon>Uroviricota</taxon>
        <taxon>Caudoviricetes</taxon>
        <taxon>Dolmabahcevirus</taxon>
        <taxon>Dolmabahcevirus turkishdelight</taxon>
    </lineage>
</organism>
<reference evidence="1 2" key="1">
    <citation type="submission" date="2020-11" db="EMBL/GenBank/DDBJ databases">
        <authorList>
            <person name="Asamoah-Frimpong E.A."/>
            <person name="Attaran A."/>
            <person name="Berhane B."/>
            <person name="Boone B.K."/>
            <person name="Cesta G."/>
            <person name="Chorbajian C."/>
            <person name="Cowan J.T."/>
            <person name="Datu D.V."/>
            <person name="Der L."/>
            <person name="Egbunine A.O."/>
            <person name="Giampietro H."/>
            <person name="Gunnison R.P."/>
            <person name="Joseph M.A."/>
            <person name="Kiewe T."/>
            <person name="Oboh E.C."/>
            <person name="O'Neill K."/>
            <person name="Oxlaj J.A."/>
            <person name="Patel A.K."/>
            <person name="Saqaf K."/>
            <person name="Vuong K."/>
            <person name="Walker C."/>
            <person name="Wikina T."/>
            <person name="Yan T."/>
            <person name="Avazpour P."/>
            <person name="Kim F.M."/>
            <person name="Mason K.J."/>
            <person name="Nguyen D.A."/>
            <person name="Pettit S.M."/>
            <person name="Zhou O.J."/>
            <person name="Brissett D.L."/>
            <person name="Gualtieri C."/>
            <person name="Hufford T.M."/>
            <person name="Ko J.M."/>
            <person name="Novak J.K."/>
            <person name="Smith Z.M."/>
            <person name="Erill I."/>
            <person name="Caruso S.M."/>
            <person name="Garlena R.A."/>
            <person name="Russell D.A."/>
            <person name="Pope W.H."/>
            <person name="Jacobs-Sera D."/>
            <person name="Hatfull G.F."/>
        </authorList>
    </citation>
    <scope>NUCLEOTIDE SEQUENCE [LARGE SCALE GENOMIC DNA]</scope>
</reference>
<accession>A0A7T0Q4H2</accession>
<sequence>MSSKTTTTAARTLANLAEAEDVLTAARREEARAAGVVERATARVIKARTLRTEARQALRSAERAGKGIAAATRRLDNREARLAELVETARTRKTEASAARRAARTAARRVERIARRAALAATRSVEKITAALGETALTPAPDTDRLLAADELPAVEEIETHAARYAELDRQAKDLAKLADAEKTWLRQLPNGQYGRVLINRTPGRSVLDGAAVALDYTARGEVPPRKATRTTFKCDATALLEALAAANGEAAAVLAIAA</sequence>
<protein>
    <submittedName>
        <fullName evidence="1">Uncharacterized protein</fullName>
    </submittedName>
</protein>
<dbReference type="KEGG" id="vg:80020394"/>
<proteinExistence type="predicted"/>
<dbReference type="RefSeq" id="YP_010755724.1">
    <property type="nucleotide sequence ID" value="NC_073473.1"/>
</dbReference>
<evidence type="ECO:0000313" key="1">
    <source>
        <dbReference type="EMBL" id="QPL14137.1"/>
    </source>
</evidence>